<gene>
    <name evidence="1" type="ORF">EXIGLDRAFT_124975</name>
</gene>
<evidence type="ECO:0000313" key="2">
    <source>
        <dbReference type="Proteomes" id="UP000077266"/>
    </source>
</evidence>
<sequence length="360" mass="41341">MDTRAVDVPTALSLMETSHLFRETVLPLVTSSVRLAAVKPMRSLIAHVDEQPSMAKQIRTIVQRPTEQAQTSRSVLSVYLSLIFLQCFDAEQLSTLKLNPVDDPDHGPFRDMPRNLTELDAAGVESVPNVLATSQDFARLDSLRTLRWSGEREFTVTAHWPKKLRDKRLKAPSKVMPALRELDIGSCHDTFFSAMEELELPSLETLKIHQMVKEFYSGKMLLKHGPKLHTLEIAHGWKPVYLTLCPRLQVLVLHTTPPSGEQYLLPDKEAHPILSEIRLHWYPSHNPNSSVCVDFERLVEFLAHRKKKLFPQLATIRIMHERLWPVKERDLESPWLRYAQSLKQYGMHLLDGRGEQWKSA</sequence>
<keyword evidence="2" id="KW-1185">Reference proteome</keyword>
<name>A0A165GBZ1_EXIGL</name>
<dbReference type="AlphaFoldDB" id="A0A165GBZ1"/>
<reference evidence="1 2" key="1">
    <citation type="journal article" date="2016" name="Mol. Biol. Evol.">
        <title>Comparative Genomics of Early-Diverging Mushroom-Forming Fungi Provides Insights into the Origins of Lignocellulose Decay Capabilities.</title>
        <authorList>
            <person name="Nagy L.G."/>
            <person name="Riley R."/>
            <person name="Tritt A."/>
            <person name="Adam C."/>
            <person name="Daum C."/>
            <person name="Floudas D."/>
            <person name="Sun H."/>
            <person name="Yadav J.S."/>
            <person name="Pangilinan J."/>
            <person name="Larsson K.H."/>
            <person name="Matsuura K."/>
            <person name="Barry K."/>
            <person name="Labutti K."/>
            <person name="Kuo R."/>
            <person name="Ohm R.A."/>
            <person name="Bhattacharya S.S."/>
            <person name="Shirouzu T."/>
            <person name="Yoshinaga Y."/>
            <person name="Martin F.M."/>
            <person name="Grigoriev I.V."/>
            <person name="Hibbett D.S."/>
        </authorList>
    </citation>
    <scope>NUCLEOTIDE SEQUENCE [LARGE SCALE GENOMIC DNA]</scope>
    <source>
        <strain evidence="1 2">HHB12029</strain>
    </source>
</reference>
<dbReference type="EMBL" id="KV426052">
    <property type="protein sequence ID" value="KZV90286.1"/>
    <property type="molecule type" value="Genomic_DNA"/>
</dbReference>
<dbReference type="Gene3D" id="3.80.10.10">
    <property type="entry name" value="Ribonuclease Inhibitor"/>
    <property type="match status" value="1"/>
</dbReference>
<accession>A0A165GBZ1</accession>
<dbReference type="SUPFAM" id="SSF52047">
    <property type="entry name" value="RNI-like"/>
    <property type="match status" value="1"/>
</dbReference>
<dbReference type="InterPro" id="IPR032675">
    <property type="entry name" value="LRR_dom_sf"/>
</dbReference>
<organism evidence="1 2">
    <name type="scientific">Exidia glandulosa HHB12029</name>
    <dbReference type="NCBI Taxonomy" id="1314781"/>
    <lineage>
        <taxon>Eukaryota</taxon>
        <taxon>Fungi</taxon>
        <taxon>Dikarya</taxon>
        <taxon>Basidiomycota</taxon>
        <taxon>Agaricomycotina</taxon>
        <taxon>Agaricomycetes</taxon>
        <taxon>Auriculariales</taxon>
        <taxon>Exidiaceae</taxon>
        <taxon>Exidia</taxon>
    </lineage>
</organism>
<proteinExistence type="predicted"/>
<evidence type="ECO:0008006" key="3">
    <source>
        <dbReference type="Google" id="ProtNLM"/>
    </source>
</evidence>
<dbReference type="Proteomes" id="UP000077266">
    <property type="component" value="Unassembled WGS sequence"/>
</dbReference>
<evidence type="ECO:0000313" key="1">
    <source>
        <dbReference type="EMBL" id="KZV90286.1"/>
    </source>
</evidence>
<protein>
    <recommendedName>
        <fullName evidence="3">F-box domain-containing protein</fullName>
    </recommendedName>
</protein>
<dbReference type="InParanoid" id="A0A165GBZ1"/>